<sequence>MKVVGLVILIGWALFWVYWLLAAFGVKSGTGAWRRGAIIRVVILVVALLLLRARAFRDLGLNRNPWLEGIGLALFVLGLALAVWARVHLGRNWGMPMTHKADPELVTTGPYRTVRHPIYSGILLAVIGTGVAVSVYWLVLAVLLGGYFVYSAVMEERYLAERFPDTYPEYKRSTKMLIPFVL</sequence>
<dbReference type="PANTHER" id="PTHR12714:SF24">
    <property type="entry name" value="SLR1182 PROTEIN"/>
    <property type="match status" value="1"/>
</dbReference>
<feature type="transmembrane region" description="Helical" evidence="5">
    <location>
        <begin position="122"/>
        <end position="150"/>
    </location>
</feature>
<dbReference type="PANTHER" id="PTHR12714">
    <property type="entry name" value="PROTEIN-S ISOPRENYLCYSTEINE O-METHYLTRANSFERASE"/>
    <property type="match status" value="1"/>
</dbReference>
<proteinExistence type="predicted"/>
<evidence type="ECO:0000256" key="3">
    <source>
        <dbReference type="ARBA" id="ARBA00022989"/>
    </source>
</evidence>
<accession>A0A7W7QY80</accession>
<feature type="transmembrane region" description="Helical" evidence="5">
    <location>
        <begin position="6"/>
        <end position="26"/>
    </location>
</feature>
<keyword evidence="6" id="KW-0808">Transferase</keyword>
<keyword evidence="6" id="KW-0489">Methyltransferase</keyword>
<dbReference type="Pfam" id="PF04191">
    <property type="entry name" value="PEMT"/>
    <property type="match status" value="1"/>
</dbReference>
<dbReference type="GO" id="GO:0012505">
    <property type="term" value="C:endomembrane system"/>
    <property type="evidence" value="ECO:0007669"/>
    <property type="project" value="UniProtKB-SubCell"/>
</dbReference>
<keyword evidence="7" id="KW-1185">Reference proteome</keyword>
<feature type="transmembrane region" description="Helical" evidence="5">
    <location>
        <begin position="69"/>
        <end position="87"/>
    </location>
</feature>
<organism evidence="6 7">
    <name type="scientific">Kitasatospora kifunensis</name>
    <name type="common">Streptomyces kifunensis</name>
    <dbReference type="NCBI Taxonomy" id="58351"/>
    <lineage>
        <taxon>Bacteria</taxon>
        <taxon>Bacillati</taxon>
        <taxon>Actinomycetota</taxon>
        <taxon>Actinomycetes</taxon>
        <taxon>Kitasatosporales</taxon>
        <taxon>Streptomycetaceae</taxon>
        <taxon>Kitasatospora</taxon>
    </lineage>
</organism>
<comment type="caution">
    <text evidence="6">The sequence shown here is derived from an EMBL/GenBank/DDBJ whole genome shotgun (WGS) entry which is preliminary data.</text>
</comment>
<protein>
    <submittedName>
        <fullName evidence="6">Protein-S-isoprenylcysteine O-methyltransferase Ste14</fullName>
    </submittedName>
</protein>
<evidence type="ECO:0000313" key="7">
    <source>
        <dbReference type="Proteomes" id="UP000540506"/>
    </source>
</evidence>
<dbReference type="AlphaFoldDB" id="A0A7W7QY80"/>
<evidence type="ECO:0000256" key="2">
    <source>
        <dbReference type="ARBA" id="ARBA00022692"/>
    </source>
</evidence>
<reference evidence="6 7" key="1">
    <citation type="submission" date="2020-08" db="EMBL/GenBank/DDBJ databases">
        <title>Sequencing the genomes of 1000 actinobacteria strains.</title>
        <authorList>
            <person name="Klenk H.-P."/>
        </authorList>
    </citation>
    <scope>NUCLEOTIDE SEQUENCE [LARGE SCALE GENOMIC DNA]</scope>
    <source>
        <strain evidence="6 7">DSM 41654</strain>
    </source>
</reference>
<dbReference type="EMBL" id="JACHJV010000001">
    <property type="protein sequence ID" value="MBB4921997.1"/>
    <property type="molecule type" value="Genomic_DNA"/>
</dbReference>
<keyword evidence="3 5" id="KW-1133">Transmembrane helix</keyword>
<keyword evidence="2 5" id="KW-0812">Transmembrane</keyword>
<evidence type="ECO:0000256" key="4">
    <source>
        <dbReference type="ARBA" id="ARBA00023136"/>
    </source>
</evidence>
<evidence type="ECO:0000313" key="6">
    <source>
        <dbReference type="EMBL" id="MBB4921997.1"/>
    </source>
</evidence>
<dbReference type="GO" id="GO:0032259">
    <property type="term" value="P:methylation"/>
    <property type="evidence" value="ECO:0007669"/>
    <property type="project" value="UniProtKB-KW"/>
</dbReference>
<dbReference type="InterPro" id="IPR007318">
    <property type="entry name" value="Phopholipid_MeTrfase"/>
</dbReference>
<dbReference type="Proteomes" id="UP000540506">
    <property type="component" value="Unassembled WGS sequence"/>
</dbReference>
<dbReference type="RefSeq" id="WP_184934246.1">
    <property type="nucleotide sequence ID" value="NZ_JACHJV010000001.1"/>
</dbReference>
<comment type="subcellular location">
    <subcellularLocation>
        <location evidence="1">Endomembrane system</location>
        <topology evidence="1">Multi-pass membrane protein</topology>
    </subcellularLocation>
</comment>
<feature type="transmembrane region" description="Helical" evidence="5">
    <location>
        <begin position="38"/>
        <end position="57"/>
    </location>
</feature>
<name>A0A7W7QY80_KITKI</name>
<dbReference type="Gene3D" id="1.20.120.1630">
    <property type="match status" value="1"/>
</dbReference>
<dbReference type="GO" id="GO:0008168">
    <property type="term" value="F:methyltransferase activity"/>
    <property type="evidence" value="ECO:0007669"/>
    <property type="project" value="UniProtKB-KW"/>
</dbReference>
<evidence type="ECO:0000256" key="5">
    <source>
        <dbReference type="SAM" id="Phobius"/>
    </source>
</evidence>
<evidence type="ECO:0000256" key="1">
    <source>
        <dbReference type="ARBA" id="ARBA00004127"/>
    </source>
</evidence>
<keyword evidence="4 5" id="KW-0472">Membrane</keyword>
<gene>
    <name evidence="6" type="ORF">FHR34_000990</name>
</gene>